<dbReference type="PANTHER" id="PTHR24102">
    <property type="entry name" value="PHD FINGER PROTEIN"/>
    <property type="match status" value="1"/>
</dbReference>
<feature type="compositionally biased region" description="Basic and acidic residues" evidence="6">
    <location>
        <begin position="989"/>
        <end position="1001"/>
    </location>
</feature>
<keyword evidence="5" id="KW-0175">Coiled coil</keyword>
<proteinExistence type="predicted"/>
<dbReference type="Pfam" id="PF00855">
    <property type="entry name" value="PWWP"/>
    <property type="match status" value="1"/>
</dbReference>
<dbReference type="Gene3D" id="3.30.40.10">
    <property type="entry name" value="Zinc/RING finger domain, C3HC4 (zinc finger)"/>
    <property type="match status" value="2"/>
</dbReference>
<dbReference type="InterPro" id="IPR011011">
    <property type="entry name" value="Znf_FYVE_PHD"/>
</dbReference>
<dbReference type="InterPro" id="IPR028939">
    <property type="entry name" value="P5C_Rdtase_cat_N"/>
</dbReference>
<evidence type="ECO:0000313" key="8">
    <source>
        <dbReference type="EMBL" id="RQM10573.1"/>
    </source>
</evidence>
<dbReference type="AlphaFoldDB" id="A0A3R7XCU4"/>
<evidence type="ECO:0000256" key="5">
    <source>
        <dbReference type="SAM" id="Coils"/>
    </source>
</evidence>
<feature type="compositionally biased region" description="Basic residues" evidence="6">
    <location>
        <begin position="1003"/>
        <end position="1017"/>
    </location>
</feature>
<dbReference type="Pfam" id="PF22908">
    <property type="entry name" value="PHD_NSD"/>
    <property type="match status" value="1"/>
</dbReference>
<feature type="region of interest" description="Disordered" evidence="6">
    <location>
        <begin position="960"/>
        <end position="1017"/>
    </location>
</feature>
<dbReference type="SUPFAM" id="SSF63748">
    <property type="entry name" value="Tudor/PWWP/MBT"/>
    <property type="match status" value="1"/>
</dbReference>
<dbReference type="Pfam" id="PF03807">
    <property type="entry name" value="F420_oxidored"/>
    <property type="match status" value="1"/>
</dbReference>
<gene>
    <name evidence="8" type="ORF">B5M09_005335</name>
</gene>
<name>A0A3R7XCU4_APHAT</name>
<evidence type="ECO:0000256" key="3">
    <source>
        <dbReference type="ARBA" id="ARBA00022833"/>
    </source>
</evidence>
<dbReference type="InterPro" id="IPR019787">
    <property type="entry name" value="Znf_PHD-finger"/>
</dbReference>
<dbReference type="InterPro" id="IPR000313">
    <property type="entry name" value="PWWP_dom"/>
</dbReference>
<feature type="region of interest" description="Disordered" evidence="6">
    <location>
        <begin position="755"/>
        <end position="802"/>
    </location>
</feature>
<feature type="compositionally biased region" description="Basic and acidic residues" evidence="6">
    <location>
        <begin position="439"/>
        <end position="460"/>
    </location>
</feature>
<organism evidence="8 9">
    <name type="scientific">Aphanomyces astaci</name>
    <name type="common">Crayfish plague agent</name>
    <dbReference type="NCBI Taxonomy" id="112090"/>
    <lineage>
        <taxon>Eukaryota</taxon>
        <taxon>Sar</taxon>
        <taxon>Stramenopiles</taxon>
        <taxon>Oomycota</taxon>
        <taxon>Saprolegniomycetes</taxon>
        <taxon>Saprolegniales</taxon>
        <taxon>Verrucalvaceae</taxon>
        <taxon>Aphanomyces</taxon>
    </lineage>
</organism>
<evidence type="ECO:0000313" key="9">
    <source>
        <dbReference type="Proteomes" id="UP000284702"/>
    </source>
</evidence>
<keyword evidence="3" id="KW-0862">Zinc</keyword>
<comment type="caution">
    <text evidence="8">The sequence shown here is derived from an EMBL/GenBank/DDBJ whole genome shotgun (WGS) entry which is preliminary data.</text>
</comment>
<dbReference type="Pfam" id="PF00628">
    <property type="entry name" value="PHD"/>
    <property type="match status" value="1"/>
</dbReference>
<dbReference type="PROSITE" id="PS01359">
    <property type="entry name" value="ZF_PHD_1"/>
    <property type="match status" value="2"/>
</dbReference>
<feature type="region of interest" description="Disordered" evidence="6">
    <location>
        <begin position="411"/>
        <end position="467"/>
    </location>
</feature>
<feature type="domain" description="PHD-type" evidence="7">
    <location>
        <begin position="332"/>
        <end position="384"/>
    </location>
</feature>
<feature type="coiled-coil region" evidence="5">
    <location>
        <begin position="913"/>
        <end position="954"/>
    </location>
</feature>
<protein>
    <recommendedName>
        <fullName evidence="7">PHD-type domain-containing protein</fullName>
    </recommendedName>
</protein>
<keyword evidence="2 4" id="KW-0863">Zinc-finger</keyword>
<feature type="compositionally biased region" description="Basic and acidic residues" evidence="6">
    <location>
        <begin position="960"/>
        <end position="973"/>
    </location>
</feature>
<dbReference type="Gene3D" id="3.40.50.720">
    <property type="entry name" value="NAD(P)-binding Rossmann-like Domain"/>
    <property type="match status" value="1"/>
</dbReference>
<dbReference type="VEuPathDB" id="FungiDB:H257_07862"/>
<dbReference type="SUPFAM" id="SSF51735">
    <property type="entry name" value="NAD(P)-binding Rossmann-fold domains"/>
    <property type="match status" value="1"/>
</dbReference>
<evidence type="ECO:0000256" key="2">
    <source>
        <dbReference type="ARBA" id="ARBA00022771"/>
    </source>
</evidence>
<dbReference type="Proteomes" id="UP000284702">
    <property type="component" value="Unassembled WGS sequence"/>
</dbReference>
<dbReference type="PANTHER" id="PTHR24102:SF28">
    <property type="entry name" value="PHD-TYPE DOMAIN-CONTAINING PROTEIN"/>
    <property type="match status" value="1"/>
</dbReference>
<evidence type="ECO:0000256" key="1">
    <source>
        <dbReference type="ARBA" id="ARBA00022723"/>
    </source>
</evidence>
<reference evidence="8" key="1">
    <citation type="submission" date="2018-07" db="EMBL/GenBank/DDBJ databases">
        <title>Annotation of Aphanomyces astaci genome assembly.</title>
        <authorList>
            <person name="Studholme D.J."/>
        </authorList>
    </citation>
    <scope>NUCLEOTIDE SEQUENCE [LARGE SCALE GENOMIC DNA]</scope>
    <source>
        <strain evidence="8">Pc</strain>
    </source>
</reference>
<dbReference type="InterPro" id="IPR001965">
    <property type="entry name" value="Znf_PHD"/>
</dbReference>
<dbReference type="Gene3D" id="2.30.30.140">
    <property type="match status" value="1"/>
</dbReference>
<dbReference type="InterPro" id="IPR019786">
    <property type="entry name" value="Zinc_finger_PHD-type_CS"/>
</dbReference>
<evidence type="ECO:0000256" key="4">
    <source>
        <dbReference type="PROSITE-ProRule" id="PRU00146"/>
    </source>
</evidence>
<dbReference type="CDD" id="cd20143">
    <property type="entry name" value="PWWP_AtATX3-like"/>
    <property type="match status" value="1"/>
</dbReference>
<dbReference type="VEuPathDB" id="FungiDB:H257_07863"/>
<dbReference type="CDD" id="cd15568">
    <property type="entry name" value="PHD5_NSD"/>
    <property type="match status" value="1"/>
</dbReference>
<dbReference type="InterPro" id="IPR055198">
    <property type="entry name" value="NSD_PHD"/>
</dbReference>
<evidence type="ECO:0000256" key="6">
    <source>
        <dbReference type="SAM" id="MobiDB-lite"/>
    </source>
</evidence>
<dbReference type="GO" id="GO:0008270">
    <property type="term" value="F:zinc ion binding"/>
    <property type="evidence" value="ECO:0007669"/>
    <property type="project" value="UniProtKB-KW"/>
</dbReference>
<keyword evidence="1" id="KW-0479">Metal-binding</keyword>
<dbReference type="EMBL" id="MZMZ02006116">
    <property type="protein sequence ID" value="RQM10573.1"/>
    <property type="molecule type" value="Genomic_DNA"/>
</dbReference>
<sequence length="1017" mass="113331">MATSLENGLVLGLLGTGKIGSAVMSGYCTPVADKSTWVPRHIYVSPRGADKAKALHARFPNHVTIAPTNQAVIDHSNIIFIGLLPDVARQELPLLNFPQNVTIVSMMATIPYQELLDLLRLPRSQVRTIPLPSSSRRTGPILAYPPHPFVRELLQQIGTPVMVNEEKEVTTLVEEQASRDYVSSFFQSLADAGMISHEPFQDMAEEAATPENVAADDLKVLLDEHFGILLARVGAHPFWPARVCEMEEWIAYLPHRQRKGQLCVYFYGGWILRSNVHEFMDEHPSIKSKKGSKLHLQYLEGIEEAKTAIAAARETHAHMTFSERMYVPVETDVACAVCKKKGTFEQRIVCDGKDCEREYHMTCLKPPLVEVPSGEWFCPLCNLSRVASAFKRTPTNGSSFLQRGPSAVCPNEIPLPSPTVDESVQATPVASTSNRRDRKPTTDAKLRRDPRGRGEREDQPARPPPTVDLASEERCFLCGLGGELVVCEFPRCTKVYHQLCLGAFPFPTDEDTEWVCPRHSCVLSGRKEPPVQTSTKSIWHCLHCPVAVDDTVLPSHPALSKISRREKTMVCPHCNAPSPKVRLAKILERIWSVIATNRQGMPFCGPLLVGIDRPADMDPHLLPLDLFQIIALVRNLRYSSEDAFVRDIHTVVETALVILKDQSAPLVEAAKTMSIVVREQMQYHQAQFQSIQTLMKHFYDANQKVDDPSTWNIAWRKECMPFGDKSYVHIEARSIDEWTSYVANATLYANLTPRAQPEGIEERLPRPDTAPPPPLPRMTKEASTEAAPVATDHSAAPASIDQRKSLTLSDGIDVLVALSDLGNQQQLRYQAPTTTTSSIAQSGEAAEPSIYREELGLTPSICEMDAMFQQQASLLRKALSAHATLEHAWNISKQHMLGMRQDQVISIGEGRLAAELRMANNNLKARLRNKDQMLQQLTSDHLDLNGQVKQLQCALDKKEHLQGEVDPSKRSNDAKFSAGDDDDHGSSPIEKRARLEDDSPAIKRGRGRPPKKRPSFH</sequence>
<dbReference type="PROSITE" id="PS50016">
    <property type="entry name" value="ZF_PHD_2"/>
    <property type="match status" value="1"/>
</dbReference>
<dbReference type="InterPro" id="IPR013083">
    <property type="entry name" value="Znf_RING/FYVE/PHD"/>
</dbReference>
<keyword evidence="9" id="KW-1185">Reference proteome</keyword>
<dbReference type="SUPFAM" id="SSF57903">
    <property type="entry name" value="FYVE/PHD zinc finger"/>
    <property type="match status" value="2"/>
</dbReference>
<dbReference type="InterPro" id="IPR036291">
    <property type="entry name" value="NAD(P)-bd_dom_sf"/>
</dbReference>
<dbReference type="SMART" id="SM00249">
    <property type="entry name" value="PHD"/>
    <property type="match status" value="2"/>
</dbReference>
<accession>A0A3R7XCU4</accession>
<feature type="compositionally biased region" description="Polar residues" evidence="6">
    <location>
        <begin position="420"/>
        <end position="433"/>
    </location>
</feature>
<evidence type="ECO:0000259" key="7">
    <source>
        <dbReference type="PROSITE" id="PS50016"/>
    </source>
</evidence>